<comment type="caution">
    <text evidence="2">The sequence shown here is derived from an EMBL/GenBank/DDBJ whole genome shotgun (WGS) entry which is preliminary data.</text>
</comment>
<organism evidence="2 3">
    <name type="scientific">Amycolatopsis tucumanensis</name>
    <dbReference type="NCBI Taxonomy" id="401106"/>
    <lineage>
        <taxon>Bacteria</taxon>
        <taxon>Bacillati</taxon>
        <taxon>Actinomycetota</taxon>
        <taxon>Actinomycetes</taxon>
        <taxon>Pseudonocardiales</taxon>
        <taxon>Pseudonocardiaceae</taxon>
        <taxon>Amycolatopsis</taxon>
    </lineage>
</organism>
<feature type="region of interest" description="Disordered" evidence="1">
    <location>
        <begin position="166"/>
        <end position="185"/>
    </location>
</feature>
<name>A0ABP7IY09_9PSEU</name>
<accession>A0ABP7IY09</accession>
<evidence type="ECO:0000256" key="1">
    <source>
        <dbReference type="SAM" id="MobiDB-lite"/>
    </source>
</evidence>
<dbReference type="EMBL" id="BAABCM010000008">
    <property type="protein sequence ID" value="GAA3829051.1"/>
    <property type="molecule type" value="Genomic_DNA"/>
</dbReference>
<keyword evidence="3" id="KW-1185">Reference proteome</keyword>
<reference evidence="3" key="1">
    <citation type="journal article" date="2019" name="Int. J. Syst. Evol. Microbiol.">
        <title>The Global Catalogue of Microorganisms (GCM) 10K type strain sequencing project: providing services to taxonomists for standard genome sequencing and annotation.</title>
        <authorList>
            <consortium name="The Broad Institute Genomics Platform"/>
            <consortium name="The Broad Institute Genome Sequencing Center for Infectious Disease"/>
            <person name="Wu L."/>
            <person name="Ma J."/>
        </authorList>
    </citation>
    <scope>NUCLEOTIDE SEQUENCE [LARGE SCALE GENOMIC DNA]</scope>
    <source>
        <strain evidence="3">JCM 17017</strain>
    </source>
</reference>
<gene>
    <name evidence="2" type="ORF">GCM10022380_54520</name>
</gene>
<sequence length="185" mass="20599">MDELVNSRRLADMRLFAESAALSPMSRRAVDAAIGRVESQWAQRKQEQYANSLAMRNRQHAEVVEVAKATAQTAKEMLSKVTNGLMSPEEGRAWLRDVFSYHEQLTQQHAAIAEMEPSLAAFEAKSVDDFQDECFQRFPADREKAPTLAQAVDEYVSDAKRRAAVRAHPGGGDAIDASQLRHPDA</sequence>
<protein>
    <submittedName>
        <fullName evidence="2">Uncharacterized protein</fullName>
    </submittedName>
</protein>
<evidence type="ECO:0000313" key="2">
    <source>
        <dbReference type="EMBL" id="GAA3829051.1"/>
    </source>
</evidence>
<dbReference type="Proteomes" id="UP001501624">
    <property type="component" value="Unassembled WGS sequence"/>
</dbReference>
<proteinExistence type="predicted"/>
<evidence type="ECO:0000313" key="3">
    <source>
        <dbReference type="Proteomes" id="UP001501624"/>
    </source>
</evidence>